<feature type="domain" description="Peptidase S1" evidence="3">
    <location>
        <begin position="57"/>
        <end position="308"/>
    </location>
</feature>
<reference evidence="4 5" key="1">
    <citation type="submission" date="2019-10" db="EMBL/GenBank/DDBJ databases">
        <title>Assembly and Annotation for the nematode Trichostrongylus colubriformis.</title>
        <authorList>
            <person name="Martin J."/>
        </authorList>
    </citation>
    <scope>NUCLEOTIDE SEQUENCE [LARGE SCALE GENOMIC DNA]</scope>
    <source>
        <strain evidence="4">G859</strain>
        <tissue evidence="4">Whole worm</tissue>
    </source>
</reference>
<dbReference type="Gene3D" id="2.40.10.10">
    <property type="entry name" value="Trypsin-like serine proteases"/>
    <property type="match status" value="2"/>
</dbReference>
<dbReference type="InterPro" id="IPR043504">
    <property type="entry name" value="Peptidase_S1_PA_chymotrypsin"/>
</dbReference>
<accession>A0AAN8ETS3</accession>
<comment type="caution">
    <text evidence="4">The sequence shown here is derived from an EMBL/GenBank/DDBJ whole genome shotgun (WGS) entry which is preliminary data.</text>
</comment>
<dbReference type="InterPro" id="IPR051333">
    <property type="entry name" value="CLIP_Serine_Protease"/>
</dbReference>
<dbReference type="EMBL" id="WIXE01021815">
    <property type="protein sequence ID" value="KAK5968016.1"/>
    <property type="molecule type" value="Genomic_DNA"/>
</dbReference>
<dbReference type="PANTHER" id="PTHR24260:SF136">
    <property type="entry name" value="GH08193P-RELATED"/>
    <property type="match status" value="1"/>
</dbReference>
<keyword evidence="2" id="KW-0378">Hydrolase</keyword>
<dbReference type="GO" id="GO:0004252">
    <property type="term" value="F:serine-type endopeptidase activity"/>
    <property type="evidence" value="ECO:0007669"/>
    <property type="project" value="InterPro"/>
</dbReference>
<gene>
    <name evidence="4" type="ORF">GCK32_000869</name>
</gene>
<protein>
    <submittedName>
        <fullName evidence="4">Peptidase S1 domain-containing protein</fullName>
    </submittedName>
</protein>
<evidence type="ECO:0000259" key="3">
    <source>
        <dbReference type="PROSITE" id="PS50240"/>
    </source>
</evidence>
<sequence length="328" mass="36973">MIVIGYEIIFLLISFVYSRKLTPLESQQLRWTCGMSLDFNYSTQPNDEQMQRVMPLSYGGHRFNPMKYSWVVTISIRDEGNHCSGALISSRHVLTAAHCVIKTPREVYTPQECKRKGYQNTRQLSAPIEEFVILIGSHCEEATECPSFRTRKVRSFHVPNDSDECTGMNDIAILELEKDVPISVAIPICLPRANTLLAWNLNAAGSGASAPFDLASSRPYQVVKVRLVATSKNKTIITTAPKGVGICDGDSGGPLFQTDRYGRSTIVGVMSIGNTCYENYRKRKTRAIPLDEFTDVRQNLDWICNITGICHRRNLHPLPSPPWWQRVF</sequence>
<dbReference type="Proteomes" id="UP001331761">
    <property type="component" value="Unassembled WGS sequence"/>
</dbReference>
<dbReference type="AlphaFoldDB" id="A0AAN8ETS3"/>
<dbReference type="PROSITE" id="PS50240">
    <property type="entry name" value="TRYPSIN_DOM"/>
    <property type="match status" value="1"/>
</dbReference>
<organism evidence="4 5">
    <name type="scientific">Trichostrongylus colubriformis</name>
    <name type="common">Black scour worm</name>
    <dbReference type="NCBI Taxonomy" id="6319"/>
    <lineage>
        <taxon>Eukaryota</taxon>
        <taxon>Metazoa</taxon>
        <taxon>Ecdysozoa</taxon>
        <taxon>Nematoda</taxon>
        <taxon>Chromadorea</taxon>
        <taxon>Rhabditida</taxon>
        <taxon>Rhabditina</taxon>
        <taxon>Rhabditomorpha</taxon>
        <taxon>Strongyloidea</taxon>
        <taxon>Trichostrongylidae</taxon>
        <taxon>Trichostrongylus</taxon>
    </lineage>
</organism>
<dbReference type="PROSITE" id="PS00135">
    <property type="entry name" value="TRYPSIN_SER"/>
    <property type="match status" value="1"/>
</dbReference>
<proteinExistence type="predicted"/>
<evidence type="ECO:0000313" key="5">
    <source>
        <dbReference type="Proteomes" id="UP001331761"/>
    </source>
</evidence>
<name>A0AAN8ETS3_TRICO</name>
<dbReference type="InterPro" id="IPR018114">
    <property type="entry name" value="TRYPSIN_HIS"/>
</dbReference>
<dbReference type="SMART" id="SM00020">
    <property type="entry name" value="Tryp_SPc"/>
    <property type="match status" value="1"/>
</dbReference>
<keyword evidence="1" id="KW-1015">Disulfide bond</keyword>
<dbReference type="Pfam" id="PF00089">
    <property type="entry name" value="Trypsin"/>
    <property type="match status" value="1"/>
</dbReference>
<evidence type="ECO:0000256" key="1">
    <source>
        <dbReference type="ARBA" id="ARBA00023157"/>
    </source>
</evidence>
<dbReference type="SUPFAM" id="SSF50494">
    <property type="entry name" value="Trypsin-like serine proteases"/>
    <property type="match status" value="1"/>
</dbReference>
<dbReference type="GO" id="GO:0006508">
    <property type="term" value="P:proteolysis"/>
    <property type="evidence" value="ECO:0007669"/>
    <property type="project" value="UniProtKB-KW"/>
</dbReference>
<evidence type="ECO:0000313" key="4">
    <source>
        <dbReference type="EMBL" id="KAK5968016.1"/>
    </source>
</evidence>
<evidence type="ECO:0000256" key="2">
    <source>
        <dbReference type="RuleBase" id="RU363034"/>
    </source>
</evidence>
<keyword evidence="5" id="KW-1185">Reference proteome</keyword>
<dbReference type="InterPro" id="IPR009003">
    <property type="entry name" value="Peptidase_S1_PA"/>
</dbReference>
<keyword evidence="2" id="KW-0645">Protease</keyword>
<keyword evidence="2" id="KW-0720">Serine protease</keyword>
<dbReference type="PANTHER" id="PTHR24260">
    <property type="match status" value="1"/>
</dbReference>
<dbReference type="InterPro" id="IPR033116">
    <property type="entry name" value="TRYPSIN_SER"/>
</dbReference>
<dbReference type="InterPro" id="IPR001254">
    <property type="entry name" value="Trypsin_dom"/>
</dbReference>
<dbReference type="PROSITE" id="PS00134">
    <property type="entry name" value="TRYPSIN_HIS"/>
    <property type="match status" value="1"/>
</dbReference>
<dbReference type="InterPro" id="IPR001314">
    <property type="entry name" value="Peptidase_S1A"/>
</dbReference>
<dbReference type="PRINTS" id="PR00722">
    <property type="entry name" value="CHYMOTRYPSIN"/>
</dbReference>